<dbReference type="Proteomes" id="UP000032142">
    <property type="component" value="Unassembled WGS sequence"/>
</dbReference>
<organism evidence="1 2">
    <name type="scientific">Gossypium arboreum</name>
    <name type="common">Tree cotton</name>
    <name type="synonym">Gossypium nanking</name>
    <dbReference type="NCBI Taxonomy" id="29729"/>
    <lineage>
        <taxon>Eukaryota</taxon>
        <taxon>Viridiplantae</taxon>
        <taxon>Streptophyta</taxon>
        <taxon>Embryophyta</taxon>
        <taxon>Tracheophyta</taxon>
        <taxon>Spermatophyta</taxon>
        <taxon>Magnoliopsida</taxon>
        <taxon>eudicotyledons</taxon>
        <taxon>Gunneridae</taxon>
        <taxon>Pentapetalae</taxon>
        <taxon>rosids</taxon>
        <taxon>malvids</taxon>
        <taxon>Malvales</taxon>
        <taxon>Malvaceae</taxon>
        <taxon>Malvoideae</taxon>
        <taxon>Gossypium</taxon>
    </lineage>
</organism>
<protein>
    <submittedName>
        <fullName evidence="1">Uncharacterized protein</fullName>
    </submittedName>
</protein>
<gene>
    <name evidence="1" type="ORF">F383_10063</name>
</gene>
<name>A0A0B0PR84_GOSAR</name>
<dbReference type="AlphaFoldDB" id="A0A0B0PR84"/>
<keyword evidence="2" id="KW-1185">Reference proteome</keyword>
<accession>A0A0B0PR84</accession>
<sequence length="82" mass="9510">MYLICSQCYFISQTTCFLLTSYSRNCLYRPSGIYNTCQTTSPLIAYTRPIPGQQNMCHTYHELRHNSMSSDVTYIMNSDTTQ</sequence>
<proteinExistence type="predicted"/>
<dbReference type="EMBL" id="KN434298">
    <property type="protein sequence ID" value="KHG25911.1"/>
    <property type="molecule type" value="Genomic_DNA"/>
</dbReference>
<evidence type="ECO:0000313" key="2">
    <source>
        <dbReference type="Proteomes" id="UP000032142"/>
    </source>
</evidence>
<evidence type="ECO:0000313" key="1">
    <source>
        <dbReference type="EMBL" id="KHG25911.1"/>
    </source>
</evidence>
<reference evidence="2" key="1">
    <citation type="submission" date="2014-09" db="EMBL/GenBank/DDBJ databases">
        <authorList>
            <person name="Mudge J."/>
            <person name="Ramaraj T."/>
            <person name="Lindquist I.E."/>
            <person name="Bharti A.K."/>
            <person name="Sundararajan A."/>
            <person name="Cameron C.T."/>
            <person name="Woodward J.E."/>
            <person name="May G.D."/>
            <person name="Brubaker C."/>
            <person name="Broadhvest J."/>
            <person name="Wilkins T.A."/>
        </authorList>
    </citation>
    <scope>NUCLEOTIDE SEQUENCE</scope>
    <source>
        <strain evidence="2">cv. AKA8401</strain>
    </source>
</reference>